<dbReference type="SUPFAM" id="SSF52091">
    <property type="entry name" value="SpoIIaa-like"/>
    <property type="match status" value="1"/>
</dbReference>
<evidence type="ECO:0000313" key="2">
    <source>
        <dbReference type="Proteomes" id="UP000244174"/>
    </source>
</evidence>
<reference evidence="1 2" key="1">
    <citation type="submission" date="2018-04" db="EMBL/GenBank/DDBJ databases">
        <title>Genomic Encyclopedia of Archaeal and Bacterial Type Strains, Phase II (KMG-II): from individual species to whole genera.</title>
        <authorList>
            <person name="Goeker M."/>
        </authorList>
    </citation>
    <scope>NUCLEOTIDE SEQUENCE [LARGE SCALE GENOMIC DNA]</scope>
    <source>
        <strain evidence="1 2">DSM 23082</strain>
    </source>
</reference>
<dbReference type="EMBL" id="QBKQ01000004">
    <property type="protein sequence ID" value="PTX41628.1"/>
    <property type="molecule type" value="Genomic_DNA"/>
</dbReference>
<accession>A0A2T6ACU6</accession>
<proteinExistence type="predicted"/>
<dbReference type="Gene3D" id="3.40.50.10600">
    <property type="entry name" value="SpoIIaa-like domains"/>
    <property type="match status" value="1"/>
</dbReference>
<gene>
    <name evidence="1" type="ORF">C8P64_3126</name>
</gene>
<comment type="caution">
    <text evidence="1">The sequence shown here is derived from an EMBL/GenBank/DDBJ whole genome shotgun (WGS) entry which is preliminary data.</text>
</comment>
<dbReference type="Pfam" id="PF11964">
    <property type="entry name" value="SpoIIAA-like"/>
    <property type="match status" value="1"/>
</dbReference>
<organism evidence="1 2">
    <name type="scientific">Christiangramia gaetbulicola</name>
    <dbReference type="NCBI Taxonomy" id="703340"/>
    <lineage>
        <taxon>Bacteria</taxon>
        <taxon>Pseudomonadati</taxon>
        <taxon>Bacteroidota</taxon>
        <taxon>Flavobacteriia</taxon>
        <taxon>Flavobacteriales</taxon>
        <taxon>Flavobacteriaceae</taxon>
        <taxon>Christiangramia</taxon>
    </lineage>
</organism>
<dbReference type="RefSeq" id="WP_108173003.1">
    <property type="nucleotide sequence ID" value="NZ_QBKQ01000004.1"/>
</dbReference>
<keyword evidence="2" id="KW-1185">Reference proteome</keyword>
<dbReference type="InterPro" id="IPR038396">
    <property type="entry name" value="SpoIIAA-like_sf"/>
</dbReference>
<dbReference type="OrthoDB" id="1442608at2"/>
<name>A0A2T6ACU6_9FLAO</name>
<dbReference type="InterPro" id="IPR036513">
    <property type="entry name" value="STAS_dom_sf"/>
</dbReference>
<dbReference type="AlphaFoldDB" id="A0A2T6ACU6"/>
<dbReference type="Proteomes" id="UP000244174">
    <property type="component" value="Unassembled WGS sequence"/>
</dbReference>
<sequence length="117" mass="13748">MITSFELAGNIVGVMVDKDVTKEYLEELHSRIEEKLKEHDQINLFCEIMPGNEVPLKMLLKNLQFKFEHSKQINKMAMVTDLAWIRGIMDLDKNFVSTEIECFHLKDRLEAIHWISL</sequence>
<evidence type="ECO:0000313" key="1">
    <source>
        <dbReference type="EMBL" id="PTX41628.1"/>
    </source>
</evidence>
<protein>
    <submittedName>
        <fullName evidence="1">SpoIIAA-like protein</fullName>
    </submittedName>
</protein>
<dbReference type="InterPro" id="IPR021866">
    <property type="entry name" value="SpoIIAA-like"/>
</dbReference>